<dbReference type="AlphaFoldDB" id="A0A2K1KX78"/>
<sequence length="526" mass="60255">MARQWLRKSELNDKLWKGDKGDTVLDTSMAGVRTALSAESLAKFILLVGINSVFLLAALHVLHSNREFENPGDRSNCITSDRLNNVHPISLSQDQNRLIKTSESTTNNELQENVRQFDTFGVAVYLFIKMSAYRDGPRSFTIVGLEAKNPAELYNDPPYECVWIPGPDSVVWAPSKGSTFKMLPDTGNVYSRLYSAVIINCTFSQDVGVDRKGGQLVLYASYGDQFPRNPERIVALTEAPDEFLGMEYYESPEMKYDYVYCGSPLFGNLSPQKIREWIAYHAHFFGPRSHFFLYDAGGIHEEVRRVIEPWIKAGRVTLDNIREQEKFDGYYHNQFLVVNDCFHRARRLAHWLFFFDVDEYIWAPPNDNSLASILARFEDQSQIIIWQKPMSKSLCAQDQGAASNDSSFASKWTFEKLVFKSIKWRESHDCKYAIRGLKAMATGIHRSGYLIGSNATTYADPLNYYHYHNTINKREEVCEQFIDSNSVYVNPRNRTDKFAYDDGLAVLADHIKEFELDVIGPQPFIL</sequence>
<comment type="subcellular location">
    <subcellularLocation>
        <location evidence="1">Membrane</location>
        <topology evidence="1">Single-pass membrane protein</topology>
    </subcellularLocation>
</comment>
<reference evidence="10" key="3">
    <citation type="submission" date="2020-12" db="UniProtKB">
        <authorList>
            <consortium name="EnsemblPlants"/>
        </authorList>
    </citation>
    <scope>IDENTIFICATION</scope>
</reference>
<evidence type="ECO:0000256" key="3">
    <source>
        <dbReference type="ARBA" id="ARBA00022676"/>
    </source>
</evidence>
<dbReference type="STRING" id="3218.A0A2K1KX78"/>
<accession>A0A2K1KX78</accession>
<evidence type="ECO:0000256" key="5">
    <source>
        <dbReference type="ARBA" id="ARBA00022692"/>
    </source>
</evidence>
<reference evidence="9 11" key="2">
    <citation type="journal article" date="2018" name="Plant J.">
        <title>The Physcomitrella patens chromosome-scale assembly reveals moss genome structure and evolution.</title>
        <authorList>
            <person name="Lang D."/>
            <person name="Ullrich K.K."/>
            <person name="Murat F."/>
            <person name="Fuchs J."/>
            <person name="Jenkins J."/>
            <person name="Haas F.B."/>
            <person name="Piednoel M."/>
            <person name="Gundlach H."/>
            <person name="Van Bel M."/>
            <person name="Meyberg R."/>
            <person name="Vives C."/>
            <person name="Morata J."/>
            <person name="Symeonidi A."/>
            <person name="Hiss M."/>
            <person name="Muchero W."/>
            <person name="Kamisugi Y."/>
            <person name="Saleh O."/>
            <person name="Blanc G."/>
            <person name="Decker E.L."/>
            <person name="van Gessel N."/>
            <person name="Grimwood J."/>
            <person name="Hayes R.D."/>
            <person name="Graham S.W."/>
            <person name="Gunter L.E."/>
            <person name="McDaniel S.F."/>
            <person name="Hoernstein S.N.W."/>
            <person name="Larsson A."/>
            <person name="Li F.W."/>
            <person name="Perroud P.F."/>
            <person name="Phillips J."/>
            <person name="Ranjan P."/>
            <person name="Rokshar D.S."/>
            <person name="Rothfels C.J."/>
            <person name="Schneider L."/>
            <person name="Shu S."/>
            <person name="Stevenson D.W."/>
            <person name="Thummler F."/>
            <person name="Tillich M."/>
            <person name="Villarreal Aguilar J.C."/>
            <person name="Widiez T."/>
            <person name="Wong G.K."/>
            <person name="Wymore A."/>
            <person name="Zhang Y."/>
            <person name="Zimmer A.D."/>
            <person name="Quatrano R.S."/>
            <person name="Mayer K.F.X."/>
            <person name="Goodstein D."/>
            <person name="Casacuberta J.M."/>
            <person name="Vandepoele K."/>
            <person name="Reski R."/>
            <person name="Cuming A.C."/>
            <person name="Tuskan G.A."/>
            <person name="Maumus F."/>
            <person name="Salse J."/>
            <person name="Schmutz J."/>
            <person name="Rensing S.A."/>
        </authorList>
    </citation>
    <scope>NUCLEOTIDE SEQUENCE [LARGE SCALE GENOMIC DNA]</scope>
    <source>
        <strain evidence="10 11">cv. Gransden 2004</strain>
    </source>
</reference>
<dbReference type="GO" id="GO:0005737">
    <property type="term" value="C:cytoplasm"/>
    <property type="evidence" value="ECO:0000318"/>
    <property type="project" value="GO_Central"/>
</dbReference>
<dbReference type="Proteomes" id="UP000006727">
    <property type="component" value="Chromosome 3"/>
</dbReference>
<evidence type="ECO:0000256" key="2">
    <source>
        <dbReference type="ARBA" id="ARBA00007647"/>
    </source>
</evidence>
<proteinExistence type="inferred from homology"/>
<evidence type="ECO:0000256" key="6">
    <source>
        <dbReference type="ARBA" id="ARBA00022989"/>
    </source>
</evidence>
<reference evidence="9 11" key="1">
    <citation type="journal article" date="2008" name="Science">
        <title>The Physcomitrella genome reveals evolutionary insights into the conquest of land by plants.</title>
        <authorList>
            <person name="Rensing S."/>
            <person name="Lang D."/>
            <person name="Zimmer A."/>
            <person name="Terry A."/>
            <person name="Salamov A."/>
            <person name="Shapiro H."/>
            <person name="Nishiyama T."/>
            <person name="Perroud P.-F."/>
            <person name="Lindquist E."/>
            <person name="Kamisugi Y."/>
            <person name="Tanahashi T."/>
            <person name="Sakakibara K."/>
            <person name="Fujita T."/>
            <person name="Oishi K."/>
            <person name="Shin-I T."/>
            <person name="Kuroki Y."/>
            <person name="Toyoda A."/>
            <person name="Suzuki Y."/>
            <person name="Hashimoto A."/>
            <person name="Yamaguchi K."/>
            <person name="Sugano A."/>
            <person name="Kohara Y."/>
            <person name="Fujiyama A."/>
            <person name="Anterola A."/>
            <person name="Aoki S."/>
            <person name="Ashton N."/>
            <person name="Barbazuk W.B."/>
            <person name="Barker E."/>
            <person name="Bennetzen J."/>
            <person name="Bezanilla M."/>
            <person name="Blankenship R."/>
            <person name="Cho S.H."/>
            <person name="Dutcher S."/>
            <person name="Estelle M."/>
            <person name="Fawcett J.A."/>
            <person name="Gundlach H."/>
            <person name="Hanada K."/>
            <person name="Heyl A."/>
            <person name="Hicks K.A."/>
            <person name="Hugh J."/>
            <person name="Lohr M."/>
            <person name="Mayer K."/>
            <person name="Melkozernov A."/>
            <person name="Murata T."/>
            <person name="Nelson D."/>
            <person name="Pils B."/>
            <person name="Prigge M."/>
            <person name="Reiss B."/>
            <person name="Renner T."/>
            <person name="Rombauts S."/>
            <person name="Rushton P."/>
            <person name="Sanderfoot A."/>
            <person name="Schween G."/>
            <person name="Shiu S.-H."/>
            <person name="Stueber K."/>
            <person name="Theodoulou F.L."/>
            <person name="Tu H."/>
            <person name="Van de Peer Y."/>
            <person name="Verrier P.J."/>
            <person name="Waters E."/>
            <person name="Wood A."/>
            <person name="Yang L."/>
            <person name="Cove D."/>
            <person name="Cuming A."/>
            <person name="Hasebe M."/>
            <person name="Lucas S."/>
            <person name="Mishler D.B."/>
            <person name="Reski R."/>
            <person name="Grigoriev I."/>
            <person name="Quatrano R.S."/>
            <person name="Boore J.L."/>
        </authorList>
    </citation>
    <scope>NUCLEOTIDE SEQUENCE [LARGE SCALE GENOMIC DNA]</scope>
    <source>
        <strain evidence="10 11">cv. Gransden 2004</strain>
    </source>
</reference>
<keyword evidence="4 8" id="KW-0808">Transferase</keyword>
<protein>
    <recommendedName>
        <fullName evidence="8">Glycosyltransferase family 92 protein</fullName>
        <ecNumber evidence="8">2.4.1.-</ecNumber>
    </recommendedName>
</protein>
<dbReference type="Gramene" id="Pp3c3_35060V3.1">
    <property type="protein sequence ID" value="Pp3c3_35060V3.1"/>
    <property type="gene ID" value="Pp3c3_35060"/>
</dbReference>
<comment type="similarity">
    <text evidence="2 8">Belongs to the glycosyltransferase 92 family.</text>
</comment>
<dbReference type="EC" id="2.4.1.-" evidence="8"/>
<dbReference type="GO" id="GO:0016020">
    <property type="term" value="C:membrane"/>
    <property type="evidence" value="ECO:0007669"/>
    <property type="project" value="UniProtKB-SubCell"/>
</dbReference>
<dbReference type="EMBL" id="ABEU02000003">
    <property type="protein sequence ID" value="PNR58394.1"/>
    <property type="molecule type" value="Genomic_DNA"/>
</dbReference>
<dbReference type="Pfam" id="PF01697">
    <property type="entry name" value="Glyco_transf_92"/>
    <property type="match status" value="1"/>
</dbReference>
<feature type="transmembrane region" description="Helical" evidence="8">
    <location>
        <begin position="41"/>
        <end position="62"/>
    </location>
</feature>
<evidence type="ECO:0000313" key="10">
    <source>
        <dbReference type="EnsemblPlants" id="Pp3c3_35060V3.1"/>
    </source>
</evidence>
<dbReference type="GeneID" id="112280143"/>
<dbReference type="PANTHER" id="PTHR21461">
    <property type="entry name" value="GLYCOSYLTRANSFERASE FAMILY 92 PROTEIN"/>
    <property type="match status" value="1"/>
</dbReference>
<keyword evidence="11" id="KW-1185">Reference proteome</keyword>
<name>A0A2K1KX78_PHYPA</name>
<keyword evidence="5 8" id="KW-0812">Transmembrane</keyword>
<dbReference type="GO" id="GO:0016757">
    <property type="term" value="F:glycosyltransferase activity"/>
    <property type="evidence" value="ECO:0000318"/>
    <property type="project" value="GO_Central"/>
</dbReference>
<dbReference type="Gramene" id="Pp3c3_35060V3.2">
    <property type="protein sequence ID" value="Pp3c3_35060V3.2"/>
    <property type="gene ID" value="Pp3c3_35060"/>
</dbReference>
<dbReference type="PaxDb" id="3218-PP1S112_159V6.1"/>
<dbReference type="InterPro" id="IPR008166">
    <property type="entry name" value="Glyco_transf_92"/>
</dbReference>
<dbReference type="EnsemblPlants" id="Pp3c3_35060V3.1">
    <property type="protein sequence ID" value="Pp3c3_35060V3.1"/>
    <property type="gene ID" value="Pp3c3_35060"/>
</dbReference>
<dbReference type="OMA" id="WVPNANG"/>
<evidence type="ECO:0000256" key="4">
    <source>
        <dbReference type="ARBA" id="ARBA00022679"/>
    </source>
</evidence>
<keyword evidence="6 8" id="KW-1133">Transmembrane helix</keyword>
<gene>
    <name evidence="10" type="primary">LOC112280143</name>
    <name evidence="9" type="ORF">PHYPA_005389</name>
</gene>
<dbReference type="OrthoDB" id="2526284at2759"/>
<evidence type="ECO:0000256" key="7">
    <source>
        <dbReference type="ARBA" id="ARBA00023136"/>
    </source>
</evidence>
<keyword evidence="7 8" id="KW-0472">Membrane</keyword>
<dbReference type="PANTHER" id="PTHR21461:SF12">
    <property type="entry name" value="GALACTAN BETA-1,4-GALACTOSYLTRANSFERASE GALS2"/>
    <property type="match status" value="1"/>
</dbReference>
<evidence type="ECO:0000313" key="11">
    <source>
        <dbReference type="Proteomes" id="UP000006727"/>
    </source>
</evidence>
<dbReference type="RefSeq" id="XP_024371026.1">
    <property type="nucleotide sequence ID" value="XM_024515258.2"/>
</dbReference>
<evidence type="ECO:0000313" key="9">
    <source>
        <dbReference type="EMBL" id="PNR58394.1"/>
    </source>
</evidence>
<keyword evidence="3 8" id="KW-0328">Glycosyltransferase</keyword>
<organism evidence="9">
    <name type="scientific">Physcomitrium patens</name>
    <name type="common">Spreading-leaved earth moss</name>
    <name type="synonym">Physcomitrella patens</name>
    <dbReference type="NCBI Taxonomy" id="3218"/>
    <lineage>
        <taxon>Eukaryota</taxon>
        <taxon>Viridiplantae</taxon>
        <taxon>Streptophyta</taxon>
        <taxon>Embryophyta</taxon>
        <taxon>Bryophyta</taxon>
        <taxon>Bryophytina</taxon>
        <taxon>Bryopsida</taxon>
        <taxon>Funariidae</taxon>
        <taxon>Funariales</taxon>
        <taxon>Funariaceae</taxon>
        <taxon>Physcomitrium</taxon>
    </lineage>
</organism>
<evidence type="ECO:0000256" key="1">
    <source>
        <dbReference type="ARBA" id="ARBA00004167"/>
    </source>
</evidence>
<evidence type="ECO:0000256" key="8">
    <source>
        <dbReference type="RuleBase" id="RU366017"/>
    </source>
</evidence>
<dbReference type="EnsemblPlants" id="Pp3c3_35060V3.2">
    <property type="protein sequence ID" value="Pp3c3_35060V3.2"/>
    <property type="gene ID" value="Pp3c3_35060"/>
</dbReference>